<feature type="chain" id="PRO_5013709807" evidence="1">
    <location>
        <begin position="20"/>
        <end position="110"/>
    </location>
</feature>
<dbReference type="EMBL" id="IACN01066888">
    <property type="protein sequence ID" value="LAB55957.1"/>
    <property type="molecule type" value="Transcribed_RNA"/>
</dbReference>
<protein>
    <submittedName>
        <fullName evidence="2">Uncharacterized protein</fullName>
    </submittedName>
</protein>
<sequence>MNLCWVLGALLLQMCHYQARVILSVHGSEFRYLISACCFGILAENTMGHFIWYFSSNFIGWGEFSNKLYAFLTNHISPLPKSKKGNKFYCVPDPVAFEFLDKGINSSFTL</sequence>
<reference evidence="2" key="2">
    <citation type="submission" date="2017-11" db="EMBL/GenBank/DDBJ databases">
        <title>Coralsnake Venomics: Analyses of Venom Gland Transcriptomes and Proteomes of Six Brazilian Taxa.</title>
        <authorList>
            <person name="Aird S.D."/>
            <person name="Jorge da Silva N."/>
            <person name="Qiu L."/>
            <person name="Villar-Briones A."/>
            <person name="Aparecida-Saddi V."/>
            <person name="Campos-Telles M.P."/>
            <person name="Grau M."/>
            <person name="Mikheyev A.S."/>
        </authorList>
    </citation>
    <scope>NUCLEOTIDE SEQUENCE</scope>
    <source>
        <tissue evidence="2">Venom_gland</tissue>
    </source>
</reference>
<feature type="signal peptide" evidence="1">
    <location>
        <begin position="1"/>
        <end position="19"/>
    </location>
</feature>
<reference evidence="2" key="1">
    <citation type="submission" date="2017-07" db="EMBL/GenBank/DDBJ databases">
        <authorList>
            <person name="Mikheyev A."/>
            <person name="Grau M."/>
        </authorList>
    </citation>
    <scope>NUCLEOTIDE SEQUENCE</scope>
    <source>
        <tissue evidence="2">Venom_gland</tissue>
    </source>
</reference>
<dbReference type="AlphaFoldDB" id="A0A2D4PD41"/>
<name>A0A2D4PD41_MICSU</name>
<evidence type="ECO:0000313" key="2">
    <source>
        <dbReference type="EMBL" id="LAB55957.1"/>
    </source>
</evidence>
<accession>A0A2D4PD41</accession>
<evidence type="ECO:0000256" key="1">
    <source>
        <dbReference type="SAM" id="SignalP"/>
    </source>
</evidence>
<organism evidence="2">
    <name type="scientific">Micrurus surinamensis</name>
    <name type="common">Surinam coral snake</name>
    <dbReference type="NCBI Taxonomy" id="129470"/>
    <lineage>
        <taxon>Eukaryota</taxon>
        <taxon>Metazoa</taxon>
        <taxon>Chordata</taxon>
        <taxon>Craniata</taxon>
        <taxon>Vertebrata</taxon>
        <taxon>Euteleostomi</taxon>
        <taxon>Lepidosauria</taxon>
        <taxon>Squamata</taxon>
        <taxon>Bifurcata</taxon>
        <taxon>Unidentata</taxon>
        <taxon>Episquamata</taxon>
        <taxon>Toxicofera</taxon>
        <taxon>Serpentes</taxon>
        <taxon>Colubroidea</taxon>
        <taxon>Elapidae</taxon>
        <taxon>Elapinae</taxon>
        <taxon>Micrurus</taxon>
    </lineage>
</organism>
<proteinExistence type="predicted"/>
<keyword evidence="1" id="KW-0732">Signal</keyword>